<dbReference type="InterPro" id="IPR058782">
    <property type="entry name" value="GIY_YIG_3"/>
</dbReference>
<comment type="caution">
    <text evidence="2">The sequence shown here is derived from an EMBL/GenBank/DDBJ whole genome shotgun (WGS) entry which is preliminary data.</text>
</comment>
<dbReference type="PATRIC" id="fig|1698286.3.peg.124"/>
<dbReference type="Pfam" id="PF26468">
    <property type="entry name" value="GIY_YIG_3"/>
    <property type="match status" value="1"/>
</dbReference>
<evidence type="ECO:0000259" key="1">
    <source>
        <dbReference type="Pfam" id="PF26468"/>
    </source>
</evidence>
<accession>A0A133VNH2</accession>
<reference evidence="2 3" key="1">
    <citation type="journal article" date="2016" name="Sci. Rep.">
        <title>Metabolic traits of an uncultured archaeal lineage -MSBL1- from brine pools of the Red Sea.</title>
        <authorList>
            <person name="Mwirichia R."/>
            <person name="Alam I."/>
            <person name="Rashid M."/>
            <person name="Vinu M."/>
            <person name="Ba-Alawi W."/>
            <person name="Anthony Kamau A."/>
            <person name="Kamanda Ngugi D."/>
            <person name="Goker M."/>
            <person name="Klenk H.P."/>
            <person name="Bajic V."/>
            <person name="Stingl U."/>
        </authorList>
    </citation>
    <scope>NUCLEOTIDE SEQUENCE [LARGE SCALE GENOMIC DNA]</scope>
    <source>
        <strain evidence="2">SCGC-AAA385D11</strain>
    </source>
</reference>
<evidence type="ECO:0000313" key="2">
    <source>
        <dbReference type="EMBL" id="KXB07989.1"/>
    </source>
</evidence>
<name>A0A133VNH2_9EURY</name>
<keyword evidence="3" id="KW-1185">Reference proteome</keyword>
<feature type="domain" description="GIY-YIG" evidence="1">
    <location>
        <begin position="1"/>
        <end position="231"/>
    </location>
</feature>
<organism evidence="2 3">
    <name type="scientific">candidate division MSBL1 archaeon SCGC-AAA385D11</name>
    <dbReference type="NCBI Taxonomy" id="1698286"/>
    <lineage>
        <taxon>Archaea</taxon>
        <taxon>Methanobacteriati</taxon>
        <taxon>Methanobacteriota</taxon>
        <taxon>candidate division MSBL1</taxon>
    </lineage>
</organism>
<gene>
    <name evidence="2" type="ORF">AKJ58_01245</name>
</gene>
<dbReference type="AlphaFoldDB" id="A0A133VNH2"/>
<proteinExistence type="predicted"/>
<evidence type="ECO:0000313" key="3">
    <source>
        <dbReference type="Proteomes" id="UP000070256"/>
    </source>
</evidence>
<dbReference type="EMBL" id="LHYK01000018">
    <property type="protein sequence ID" value="KXB07989.1"/>
    <property type="molecule type" value="Genomic_DNA"/>
</dbReference>
<sequence length="233" mass="26905">MSRKEDVDRLYEILNELENAVGGKRKLENCDGRMDWPRRGVYFFFDPREERKSTDELRVTRVGTHAVSRGSETTLWDRLKTHRGTLSGKYAGGGNHRGSVFRKEVGRAIIAREGGEQKYPDWGEGSSAEPEVRKRELDMEKEVSKHIRNLPFLWIKINDKPGAGSKRAFVERNSIALLSNFGKEPIDPREQAWLGNHSPKRKIRESGLWNVDYVDESYKRGFLEEMRGIVRSL</sequence>
<protein>
    <recommendedName>
        <fullName evidence="1">GIY-YIG domain-containing protein</fullName>
    </recommendedName>
</protein>
<dbReference type="Proteomes" id="UP000070256">
    <property type="component" value="Unassembled WGS sequence"/>
</dbReference>